<reference evidence="6 7" key="1">
    <citation type="submission" date="2019-03" db="EMBL/GenBank/DDBJ databases">
        <title>Sequencing the genomes of 1000 actinobacteria strains.</title>
        <authorList>
            <person name="Klenk H.-P."/>
        </authorList>
    </citation>
    <scope>NUCLEOTIDE SEQUENCE [LARGE SCALE GENOMIC DNA]</scope>
    <source>
        <strain evidence="6 7">DSM 18936</strain>
    </source>
</reference>
<dbReference type="OrthoDB" id="3673085at2"/>
<dbReference type="PROSITE" id="PS50931">
    <property type="entry name" value="HTH_LYSR"/>
    <property type="match status" value="1"/>
</dbReference>
<dbReference type="EMBL" id="SOAU01000001">
    <property type="protein sequence ID" value="TDT18473.1"/>
    <property type="molecule type" value="Genomic_DNA"/>
</dbReference>
<dbReference type="Proteomes" id="UP000294558">
    <property type="component" value="Unassembled WGS sequence"/>
</dbReference>
<comment type="similarity">
    <text evidence="1">Belongs to the LysR transcriptional regulatory family.</text>
</comment>
<dbReference type="Pfam" id="PF03466">
    <property type="entry name" value="LysR_substrate"/>
    <property type="match status" value="1"/>
</dbReference>
<comment type="caution">
    <text evidence="6">The sequence shown here is derived from an EMBL/GenBank/DDBJ whole genome shotgun (WGS) entry which is preliminary data.</text>
</comment>
<dbReference type="AlphaFoldDB" id="A0A4R7I6P3"/>
<evidence type="ECO:0000256" key="4">
    <source>
        <dbReference type="ARBA" id="ARBA00023163"/>
    </source>
</evidence>
<dbReference type="Pfam" id="PF00126">
    <property type="entry name" value="HTH_1"/>
    <property type="match status" value="1"/>
</dbReference>
<evidence type="ECO:0000256" key="3">
    <source>
        <dbReference type="ARBA" id="ARBA00023125"/>
    </source>
</evidence>
<evidence type="ECO:0000313" key="7">
    <source>
        <dbReference type="Proteomes" id="UP000294558"/>
    </source>
</evidence>
<dbReference type="SUPFAM" id="SSF46785">
    <property type="entry name" value="Winged helix' DNA-binding domain"/>
    <property type="match status" value="1"/>
</dbReference>
<keyword evidence="3 6" id="KW-0238">DNA-binding</keyword>
<dbReference type="InterPro" id="IPR036390">
    <property type="entry name" value="WH_DNA-bd_sf"/>
</dbReference>
<name>A0A4R7I6P3_9ACTN</name>
<dbReference type="RefSeq" id="WP_133870685.1">
    <property type="nucleotide sequence ID" value="NZ_SOAU01000001.1"/>
</dbReference>
<dbReference type="GO" id="GO:0005829">
    <property type="term" value="C:cytosol"/>
    <property type="evidence" value="ECO:0007669"/>
    <property type="project" value="TreeGrafter"/>
</dbReference>
<dbReference type="Gene3D" id="3.40.190.290">
    <property type="match status" value="1"/>
</dbReference>
<dbReference type="SUPFAM" id="SSF53850">
    <property type="entry name" value="Periplasmic binding protein-like II"/>
    <property type="match status" value="1"/>
</dbReference>
<sequence>MALEPAPTTFERLRVLAAIAATGTIAGAARMLDYTPSAVSQHLAALEREAGTALAERSNRGVELTAPGRRLAASGTDLLDEVRSAFDQVAEAPSTTALRIAAFPTAISALLLPARERLEPTVRLTIVHAEPGDALRALVAREVDAAITDGLIDVEHGLHRALLAVEPIQLVVSSSRRVRRLEDCAEARWVLGGATSRTGQAARQRCQAAGFEPDVIAETEDHHVTFDLIRAADAVSVLPALALTDVPDGIRAVTALDLNLHRRIELVTRPRLASTPAIQTLEQTLRP</sequence>
<dbReference type="GO" id="GO:0003700">
    <property type="term" value="F:DNA-binding transcription factor activity"/>
    <property type="evidence" value="ECO:0007669"/>
    <property type="project" value="InterPro"/>
</dbReference>
<organism evidence="6 7">
    <name type="scientific">Ilumatobacter fluminis</name>
    <dbReference type="NCBI Taxonomy" id="467091"/>
    <lineage>
        <taxon>Bacteria</taxon>
        <taxon>Bacillati</taxon>
        <taxon>Actinomycetota</taxon>
        <taxon>Acidimicrobiia</taxon>
        <taxon>Acidimicrobiales</taxon>
        <taxon>Ilumatobacteraceae</taxon>
        <taxon>Ilumatobacter</taxon>
    </lineage>
</organism>
<gene>
    <name evidence="6" type="ORF">BDK89_4094</name>
</gene>
<evidence type="ECO:0000259" key="5">
    <source>
        <dbReference type="PROSITE" id="PS50931"/>
    </source>
</evidence>
<dbReference type="InterPro" id="IPR036388">
    <property type="entry name" value="WH-like_DNA-bd_sf"/>
</dbReference>
<dbReference type="Gene3D" id="1.10.10.10">
    <property type="entry name" value="Winged helix-like DNA-binding domain superfamily/Winged helix DNA-binding domain"/>
    <property type="match status" value="1"/>
</dbReference>
<accession>A0A4R7I6P3</accession>
<keyword evidence="7" id="KW-1185">Reference proteome</keyword>
<evidence type="ECO:0000313" key="6">
    <source>
        <dbReference type="EMBL" id="TDT18473.1"/>
    </source>
</evidence>
<protein>
    <submittedName>
        <fullName evidence="6">DNA-binding transcriptional LysR family regulator</fullName>
    </submittedName>
</protein>
<feature type="domain" description="HTH lysR-type" evidence="5">
    <location>
        <begin position="8"/>
        <end position="65"/>
    </location>
</feature>
<dbReference type="GO" id="GO:0003677">
    <property type="term" value="F:DNA binding"/>
    <property type="evidence" value="ECO:0007669"/>
    <property type="project" value="UniProtKB-KW"/>
</dbReference>
<keyword evidence="2" id="KW-0805">Transcription regulation</keyword>
<evidence type="ECO:0000256" key="1">
    <source>
        <dbReference type="ARBA" id="ARBA00009437"/>
    </source>
</evidence>
<dbReference type="InterPro" id="IPR005119">
    <property type="entry name" value="LysR_subst-bd"/>
</dbReference>
<keyword evidence="4" id="KW-0804">Transcription</keyword>
<dbReference type="PANTHER" id="PTHR30419">
    <property type="entry name" value="HTH-TYPE TRANSCRIPTIONAL REGULATOR YBHD"/>
    <property type="match status" value="1"/>
</dbReference>
<proteinExistence type="inferred from homology"/>
<dbReference type="PANTHER" id="PTHR30419:SF8">
    <property type="entry name" value="NITROGEN ASSIMILATION TRANSCRIPTIONAL ACTIVATOR-RELATED"/>
    <property type="match status" value="1"/>
</dbReference>
<evidence type="ECO:0000256" key="2">
    <source>
        <dbReference type="ARBA" id="ARBA00023015"/>
    </source>
</evidence>
<dbReference type="InterPro" id="IPR000847">
    <property type="entry name" value="LysR_HTH_N"/>
</dbReference>
<dbReference type="InterPro" id="IPR050950">
    <property type="entry name" value="HTH-type_LysR_regulators"/>
</dbReference>